<organism evidence="1">
    <name type="scientific">uncultured Thermomicrobiales bacterium</name>
    <dbReference type="NCBI Taxonomy" id="1645740"/>
    <lineage>
        <taxon>Bacteria</taxon>
        <taxon>Pseudomonadati</taxon>
        <taxon>Thermomicrobiota</taxon>
        <taxon>Thermomicrobia</taxon>
        <taxon>Thermomicrobiales</taxon>
        <taxon>environmental samples</taxon>
    </lineage>
</organism>
<feature type="non-terminal residue" evidence="1">
    <location>
        <position position="42"/>
    </location>
</feature>
<dbReference type="AlphaFoldDB" id="A0A6J4UZD0"/>
<proteinExistence type="predicted"/>
<protein>
    <submittedName>
        <fullName evidence="1">Uncharacterized protein</fullName>
    </submittedName>
</protein>
<evidence type="ECO:0000313" key="1">
    <source>
        <dbReference type="EMBL" id="CAA9564048.1"/>
    </source>
</evidence>
<dbReference type="EMBL" id="CADCWJ010000403">
    <property type="protein sequence ID" value="CAA9564048.1"/>
    <property type="molecule type" value="Genomic_DNA"/>
</dbReference>
<gene>
    <name evidence="1" type="ORF">AVDCRST_MAG87-1803</name>
</gene>
<feature type="non-terminal residue" evidence="1">
    <location>
        <position position="1"/>
    </location>
</feature>
<reference evidence="1" key="1">
    <citation type="submission" date="2020-02" db="EMBL/GenBank/DDBJ databases">
        <authorList>
            <person name="Meier V. D."/>
        </authorList>
    </citation>
    <scope>NUCLEOTIDE SEQUENCE</scope>
    <source>
        <strain evidence="1">AVDCRST_MAG87</strain>
    </source>
</reference>
<accession>A0A6J4UZD0</accession>
<sequence length="42" mass="4579">GRTGVAWGFPVRLLDNPDAEGTGSRDLVAWAVRQIDKSDPRV</sequence>
<name>A0A6J4UZD0_9BACT</name>